<feature type="region of interest" description="Disordered" evidence="1">
    <location>
        <begin position="1"/>
        <end position="32"/>
    </location>
</feature>
<protein>
    <submittedName>
        <fullName evidence="3">Dienelactone hydrolase family protein</fullName>
    </submittedName>
</protein>
<dbReference type="Pfam" id="PF01738">
    <property type="entry name" value="DLH"/>
    <property type="match status" value="1"/>
</dbReference>
<feature type="compositionally biased region" description="Basic residues" evidence="1">
    <location>
        <begin position="286"/>
        <end position="301"/>
    </location>
</feature>
<proteinExistence type="predicted"/>
<feature type="region of interest" description="Disordered" evidence="1">
    <location>
        <begin position="248"/>
        <end position="301"/>
    </location>
</feature>
<keyword evidence="4" id="KW-1185">Reference proteome</keyword>
<dbReference type="PANTHER" id="PTHR46623:SF10">
    <property type="entry name" value="CARBOXYMETHYLENEBUTENOLIDASE HOMOLOG"/>
    <property type="match status" value="1"/>
</dbReference>
<evidence type="ECO:0000313" key="4">
    <source>
        <dbReference type="Proteomes" id="UP000683575"/>
    </source>
</evidence>
<dbReference type="InterPro" id="IPR002925">
    <property type="entry name" value="Dienelactn_hydro"/>
</dbReference>
<dbReference type="KEGG" id="nps:KRR39_16150"/>
<gene>
    <name evidence="3" type="ORF">KRR39_16150</name>
</gene>
<evidence type="ECO:0000313" key="3">
    <source>
        <dbReference type="EMBL" id="QWZ07027.1"/>
    </source>
</evidence>
<dbReference type="AlphaFoldDB" id="A0A975XZ36"/>
<evidence type="ECO:0000259" key="2">
    <source>
        <dbReference type="Pfam" id="PF01738"/>
    </source>
</evidence>
<dbReference type="InterPro" id="IPR051049">
    <property type="entry name" value="Dienelactone_hydrolase-like"/>
</dbReference>
<dbReference type="PANTHER" id="PTHR46623">
    <property type="entry name" value="CARBOXYMETHYLENEBUTENOLIDASE-RELATED"/>
    <property type="match status" value="1"/>
</dbReference>
<dbReference type="GO" id="GO:0016787">
    <property type="term" value="F:hydrolase activity"/>
    <property type="evidence" value="ECO:0007669"/>
    <property type="project" value="UniProtKB-KW"/>
</dbReference>
<feature type="domain" description="Dienelactone hydrolase" evidence="2">
    <location>
        <begin position="31"/>
        <end position="237"/>
    </location>
</feature>
<organism evidence="3 4">
    <name type="scientific">Nocardioides panacis</name>
    <dbReference type="NCBI Taxonomy" id="2849501"/>
    <lineage>
        <taxon>Bacteria</taxon>
        <taxon>Bacillati</taxon>
        <taxon>Actinomycetota</taxon>
        <taxon>Actinomycetes</taxon>
        <taxon>Propionibacteriales</taxon>
        <taxon>Nocardioidaceae</taxon>
        <taxon>Nocardioides</taxon>
    </lineage>
</organism>
<name>A0A975XZ36_9ACTN</name>
<evidence type="ECO:0000256" key="1">
    <source>
        <dbReference type="SAM" id="MobiDB-lite"/>
    </source>
</evidence>
<dbReference type="EMBL" id="CP077062">
    <property type="protein sequence ID" value="QWZ07027.1"/>
    <property type="molecule type" value="Genomic_DNA"/>
</dbReference>
<keyword evidence="3" id="KW-0378">Hydrolase</keyword>
<reference evidence="3" key="1">
    <citation type="submission" date="2021-06" db="EMBL/GenBank/DDBJ databases">
        <title>Complete genome sequence of Nocardioides sp. G188.</title>
        <authorList>
            <person name="Im W.-T."/>
        </authorList>
    </citation>
    <scope>NUCLEOTIDE SEQUENCE</scope>
    <source>
        <strain evidence="3">G188</strain>
    </source>
</reference>
<sequence>MKAVLGPVADSRSCPCAPRPSTSRPPDGTADAYLAAPEGDGHHPGVILYMDAFGPRPRLEEMADRLAAEGYVVLVPHVFYRQGRAPLIDTSSLQDPDARRELFAQIGPWMAALTPELAMRDADAYVDFLRSHDQVGNGPIGVTGYCMGGALALRTAAEHPGDVGAAAAFHPARLATDAPDSAHLLADRLTAEVYVAAADQDQGMPPEQQERLDAALTAAGVTHTCEQYDGAAHGFHDVRHGRLRRAGDRAALGGPDRPVPARVAGVSHQGRGYQCGHGYEQAPAHQGRRRRHPAERRPGRR</sequence>
<accession>A0A975XZ36</accession>
<dbReference type="Proteomes" id="UP000683575">
    <property type="component" value="Chromosome"/>
</dbReference>